<comment type="caution">
    <text evidence="1">The sequence shown here is derived from an EMBL/GenBank/DDBJ whole genome shotgun (WGS) entry which is preliminary data.</text>
</comment>
<accession>A0A316G4M8</accession>
<sequence>MRVKEGISAEGSAVAFFCAAAKGSFEPLAGWKHQLTLREEFCYGELVEYVIPEPLTEDEVIARIDSATRDEDVIDVALSAIYYCETQFAGDILLKAYQKISGNNRLFLGNITETFVRVHETAYRIDDFVEEMRKDGPDPIAMEENIESIIEFARLFSTVH</sequence>
<evidence type="ECO:0000313" key="2">
    <source>
        <dbReference type="Proteomes" id="UP000245390"/>
    </source>
</evidence>
<name>A0A316G4M8_9RHOB</name>
<proteinExistence type="predicted"/>
<dbReference type="Proteomes" id="UP000245390">
    <property type="component" value="Unassembled WGS sequence"/>
</dbReference>
<dbReference type="RefSeq" id="WP_126918453.1">
    <property type="nucleotide sequence ID" value="NZ_CP034588.1"/>
</dbReference>
<reference evidence="1 2" key="1">
    <citation type="submission" date="2018-05" db="EMBL/GenBank/DDBJ databases">
        <title>Genomic Encyclopedia of Type Strains, Phase IV (KMG-IV): sequencing the most valuable type-strain genomes for metagenomic binning, comparative biology and taxonomic classification.</title>
        <authorList>
            <person name="Goeker M."/>
        </authorList>
    </citation>
    <scope>NUCLEOTIDE SEQUENCE [LARGE SCALE GENOMIC DNA]</scope>
    <source>
        <strain evidence="1 2">DSM 103371</strain>
    </source>
</reference>
<dbReference type="KEGG" id="salo:EF888_01280"/>
<keyword evidence="2" id="KW-1185">Reference proteome</keyword>
<protein>
    <submittedName>
        <fullName evidence="1">Uncharacterized protein</fullName>
    </submittedName>
</protein>
<dbReference type="EMBL" id="QGGV01000010">
    <property type="protein sequence ID" value="PWK54730.1"/>
    <property type="molecule type" value="Genomic_DNA"/>
</dbReference>
<evidence type="ECO:0000313" key="1">
    <source>
        <dbReference type="EMBL" id="PWK54730.1"/>
    </source>
</evidence>
<organism evidence="1 2">
    <name type="scientific">Silicimonas algicola</name>
    <dbReference type="NCBI Taxonomy" id="1826607"/>
    <lineage>
        <taxon>Bacteria</taxon>
        <taxon>Pseudomonadati</taxon>
        <taxon>Pseudomonadota</taxon>
        <taxon>Alphaproteobacteria</taxon>
        <taxon>Rhodobacterales</taxon>
        <taxon>Paracoccaceae</taxon>
    </lineage>
</organism>
<dbReference type="AlphaFoldDB" id="A0A316G4M8"/>
<gene>
    <name evidence="1" type="ORF">C8D95_11022</name>
</gene>